<dbReference type="GO" id="GO:0007165">
    <property type="term" value="P:signal transduction"/>
    <property type="evidence" value="ECO:0007669"/>
    <property type="project" value="TreeGrafter"/>
</dbReference>
<name>Q0A5H9_ALKEH</name>
<dbReference type="eggNOG" id="COG0793">
    <property type="taxonomic scope" value="Bacteria"/>
</dbReference>
<dbReference type="InterPro" id="IPR004447">
    <property type="entry name" value="Peptidase_S41A"/>
</dbReference>
<evidence type="ECO:0000256" key="3">
    <source>
        <dbReference type="ARBA" id="ARBA00022801"/>
    </source>
</evidence>
<keyword evidence="9" id="KW-1185">Reference proteome</keyword>
<dbReference type="Gene3D" id="2.30.42.10">
    <property type="match status" value="1"/>
</dbReference>
<dbReference type="RefSeq" id="WP_011630301.1">
    <property type="nucleotide sequence ID" value="NC_008340.1"/>
</dbReference>
<dbReference type="SMART" id="SM00245">
    <property type="entry name" value="TSPc"/>
    <property type="match status" value="1"/>
</dbReference>
<dbReference type="Pfam" id="PF13180">
    <property type="entry name" value="PDZ_2"/>
    <property type="match status" value="1"/>
</dbReference>
<dbReference type="PANTHER" id="PTHR32060">
    <property type="entry name" value="TAIL-SPECIFIC PROTEASE"/>
    <property type="match status" value="1"/>
</dbReference>
<dbReference type="GO" id="GO:0004175">
    <property type="term" value="F:endopeptidase activity"/>
    <property type="evidence" value="ECO:0007669"/>
    <property type="project" value="TreeGrafter"/>
</dbReference>
<dbReference type="OrthoDB" id="9812068at2"/>
<dbReference type="InterPro" id="IPR001478">
    <property type="entry name" value="PDZ"/>
</dbReference>
<protein>
    <submittedName>
        <fullName evidence="8">C-terminal processing peptidase-3</fullName>
    </submittedName>
</protein>
<dbReference type="PROSITE" id="PS50106">
    <property type="entry name" value="PDZ"/>
    <property type="match status" value="1"/>
</dbReference>
<keyword evidence="4 5" id="KW-0720">Serine protease</keyword>
<dbReference type="KEGG" id="aeh:Mlg_2568"/>
<evidence type="ECO:0000256" key="5">
    <source>
        <dbReference type="RuleBase" id="RU004404"/>
    </source>
</evidence>
<evidence type="ECO:0000256" key="2">
    <source>
        <dbReference type="ARBA" id="ARBA00022670"/>
    </source>
</evidence>
<evidence type="ECO:0000256" key="4">
    <source>
        <dbReference type="ARBA" id="ARBA00022825"/>
    </source>
</evidence>
<dbReference type="CDD" id="cd07560">
    <property type="entry name" value="Peptidase_S41_CPP"/>
    <property type="match status" value="1"/>
</dbReference>
<evidence type="ECO:0000256" key="6">
    <source>
        <dbReference type="SAM" id="MobiDB-lite"/>
    </source>
</evidence>
<dbReference type="NCBIfam" id="TIGR00225">
    <property type="entry name" value="prc"/>
    <property type="match status" value="1"/>
</dbReference>
<dbReference type="GO" id="GO:0006508">
    <property type="term" value="P:proteolysis"/>
    <property type="evidence" value="ECO:0007669"/>
    <property type="project" value="UniProtKB-KW"/>
</dbReference>
<dbReference type="InterPro" id="IPR029045">
    <property type="entry name" value="ClpP/crotonase-like_dom_sf"/>
</dbReference>
<dbReference type="InterPro" id="IPR036034">
    <property type="entry name" value="PDZ_sf"/>
</dbReference>
<dbReference type="Gene3D" id="3.90.226.10">
    <property type="entry name" value="2-enoyl-CoA Hydratase, Chain A, domain 1"/>
    <property type="match status" value="1"/>
</dbReference>
<gene>
    <name evidence="8" type="ordered locus">Mlg_2568</name>
</gene>
<keyword evidence="3 5" id="KW-0378">Hydrolase</keyword>
<evidence type="ECO:0000256" key="1">
    <source>
        <dbReference type="ARBA" id="ARBA00009179"/>
    </source>
</evidence>
<dbReference type="Proteomes" id="UP000001962">
    <property type="component" value="Chromosome"/>
</dbReference>
<dbReference type="SMART" id="SM00228">
    <property type="entry name" value="PDZ"/>
    <property type="match status" value="1"/>
</dbReference>
<feature type="domain" description="PDZ" evidence="7">
    <location>
        <begin position="89"/>
        <end position="157"/>
    </location>
</feature>
<dbReference type="PANTHER" id="PTHR32060:SF30">
    <property type="entry name" value="CARBOXY-TERMINAL PROCESSING PROTEASE CTPA"/>
    <property type="match status" value="1"/>
</dbReference>
<dbReference type="EMBL" id="CP000453">
    <property type="protein sequence ID" value="ABI57908.1"/>
    <property type="molecule type" value="Genomic_DNA"/>
</dbReference>
<reference evidence="9" key="1">
    <citation type="submission" date="2006-08" db="EMBL/GenBank/DDBJ databases">
        <title>Complete sequence of Alkalilimnicola ehrilichei MLHE-1.</title>
        <authorList>
            <person name="Copeland A."/>
            <person name="Lucas S."/>
            <person name="Lapidus A."/>
            <person name="Barry K."/>
            <person name="Detter J.C."/>
            <person name="Glavina del Rio T."/>
            <person name="Hammon N."/>
            <person name="Israni S."/>
            <person name="Dalin E."/>
            <person name="Tice H."/>
            <person name="Pitluck S."/>
            <person name="Sims D."/>
            <person name="Brettin T."/>
            <person name="Bruce D."/>
            <person name="Han C."/>
            <person name="Tapia R."/>
            <person name="Gilna P."/>
            <person name="Schmutz J."/>
            <person name="Larimer F."/>
            <person name="Land M."/>
            <person name="Hauser L."/>
            <person name="Kyrpides N."/>
            <person name="Mikhailova N."/>
            <person name="Oremland R.S."/>
            <person name="Hoeft S.E."/>
            <person name="Switzer-Blum J."/>
            <person name="Kulp T."/>
            <person name="King G."/>
            <person name="Tabita R."/>
            <person name="Witte B."/>
            <person name="Santini J.M."/>
            <person name="Basu P."/>
            <person name="Hollibaugh J.T."/>
            <person name="Xie G."/>
            <person name="Stolz J.F."/>
            <person name="Richardson P."/>
        </authorList>
    </citation>
    <scope>NUCLEOTIDE SEQUENCE [LARGE SCALE GENOMIC DNA]</scope>
    <source>
        <strain evidence="9">ATCC BAA-1101 / DSM 17681 / MLHE-1</strain>
    </source>
</reference>
<dbReference type="Gene3D" id="3.30.750.44">
    <property type="match status" value="1"/>
</dbReference>
<dbReference type="GO" id="GO:0008236">
    <property type="term" value="F:serine-type peptidase activity"/>
    <property type="evidence" value="ECO:0007669"/>
    <property type="project" value="UniProtKB-KW"/>
</dbReference>
<comment type="similarity">
    <text evidence="1 5">Belongs to the peptidase S41A family.</text>
</comment>
<feature type="region of interest" description="Disordered" evidence="6">
    <location>
        <begin position="375"/>
        <end position="400"/>
    </location>
</feature>
<evidence type="ECO:0000259" key="7">
    <source>
        <dbReference type="PROSITE" id="PS50106"/>
    </source>
</evidence>
<feature type="compositionally biased region" description="Basic and acidic residues" evidence="6">
    <location>
        <begin position="375"/>
        <end position="394"/>
    </location>
</feature>
<dbReference type="FunFam" id="2.30.42.10:FF:000063">
    <property type="entry name" value="Peptidase, S41 family"/>
    <property type="match status" value="1"/>
</dbReference>
<dbReference type="MEROPS" id="S41.004"/>
<dbReference type="GO" id="GO:0030288">
    <property type="term" value="C:outer membrane-bounded periplasmic space"/>
    <property type="evidence" value="ECO:0007669"/>
    <property type="project" value="TreeGrafter"/>
</dbReference>
<keyword evidence="2 5" id="KW-0645">Protease</keyword>
<dbReference type="SUPFAM" id="SSF52096">
    <property type="entry name" value="ClpP/crotonase"/>
    <property type="match status" value="1"/>
</dbReference>
<dbReference type="CDD" id="cd06782">
    <property type="entry name" value="cpPDZ_CPP-like"/>
    <property type="match status" value="1"/>
</dbReference>
<dbReference type="HOGENOM" id="CLU_017295_1_1_6"/>
<evidence type="ECO:0000313" key="9">
    <source>
        <dbReference type="Proteomes" id="UP000001962"/>
    </source>
</evidence>
<dbReference type="Pfam" id="PF22694">
    <property type="entry name" value="CtpB_N-like"/>
    <property type="match status" value="1"/>
</dbReference>
<dbReference type="AlphaFoldDB" id="Q0A5H9"/>
<accession>Q0A5H9</accession>
<sequence length="426" mass="46349">MRMIRPLYSTAILLILAAGLGLGQTVWAERQQANADLPLEELQAVAEVYARIRSHYVDEVDDKALLEAAVRGMVSSLDPHSTFLDSSEFQALQEGTRGEFGGLGIEVGQEDGFIKVIAPIDDTPASRAGLRPGDLITRIDDKPVKGMSLTEAVKQMRGEPGSQITLTVVREGEDRPLTFEITRAVIQVESVRARMLEPGYGYLRISQFQERTGRDVREALSELKREADGSLRGLVLDLRNNPGGVLDGAVSVADVFLSNGRIVYTEGRDERAEMSFSATPVDMLHGAPLVVLVNQGSASASEIVAGALQDHGRAVVMGSPTFGKGSVQSILPLGRGAAVKLTTARYYTPGGRSIQDKGIQPDILSEELRVARVEREDMSPAELERHGLRQRPDVDRDDETESLAQRDFTLYEALNLLKGVGIFTGR</sequence>
<organism evidence="8 9">
    <name type="scientific">Alkalilimnicola ehrlichii (strain ATCC BAA-1101 / DSM 17681 / MLHE-1)</name>
    <dbReference type="NCBI Taxonomy" id="187272"/>
    <lineage>
        <taxon>Bacteria</taxon>
        <taxon>Pseudomonadati</taxon>
        <taxon>Pseudomonadota</taxon>
        <taxon>Gammaproteobacteria</taxon>
        <taxon>Chromatiales</taxon>
        <taxon>Ectothiorhodospiraceae</taxon>
        <taxon>Alkalilimnicola</taxon>
    </lineage>
</organism>
<dbReference type="InterPro" id="IPR055210">
    <property type="entry name" value="CtpA/B_N"/>
</dbReference>
<dbReference type="FunFam" id="3.90.226.10:FF:000029">
    <property type="entry name" value="Peptidase, S41 family"/>
    <property type="match status" value="1"/>
</dbReference>
<dbReference type="SUPFAM" id="SSF50156">
    <property type="entry name" value="PDZ domain-like"/>
    <property type="match status" value="1"/>
</dbReference>
<evidence type="ECO:0000313" key="8">
    <source>
        <dbReference type="EMBL" id="ABI57908.1"/>
    </source>
</evidence>
<dbReference type="InterPro" id="IPR005151">
    <property type="entry name" value="Tail-specific_protease"/>
</dbReference>
<dbReference type="Pfam" id="PF03572">
    <property type="entry name" value="Peptidase_S41"/>
    <property type="match status" value="1"/>
</dbReference>
<proteinExistence type="inferred from homology"/>